<dbReference type="GO" id="GO:0032259">
    <property type="term" value="P:methylation"/>
    <property type="evidence" value="ECO:0007669"/>
    <property type="project" value="UniProtKB-KW"/>
</dbReference>
<feature type="transmembrane region" description="Helical" evidence="5">
    <location>
        <begin position="12"/>
        <end position="28"/>
    </location>
</feature>
<dbReference type="GO" id="GO:0008168">
    <property type="term" value="F:methyltransferase activity"/>
    <property type="evidence" value="ECO:0007669"/>
    <property type="project" value="UniProtKB-KW"/>
</dbReference>
<dbReference type="Proteomes" id="UP000279384">
    <property type="component" value="Unassembled WGS sequence"/>
</dbReference>
<dbReference type="Pfam" id="PF04191">
    <property type="entry name" value="PEMT"/>
    <property type="match status" value="1"/>
</dbReference>
<keyword evidence="6" id="KW-0808">Transferase</keyword>
<organism evidence="6 7">
    <name type="scientific">Vogesella indigofera</name>
    <name type="common">Pseudomonas indigofera</name>
    <dbReference type="NCBI Taxonomy" id="45465"/>
    <lineage>
        <taxon>Bacteria</taxon>
        <taxon>Pseudomonadati</taxon>
        <taxon>Pseudomonadota</taxon>
        <taxon>Betaproteobacteria</taxon>
        <taxon>Neisseriales</taxon>
        <taxon>Chromobacteriaceae</taxon>
        <taxon>Vogesella</taxon>
    </lineage>
</organism>
<feature type="transmembrane region" description="Helical" evidence="5">
    <location>
        <begin position="40"/>
        <end position="61"/>
    </location>
</feature>
<proteinExistence type="predicted"/>
<name>A0A495BDC5_VOGIN</name>
<keyword evidence="3 5" id="KW-1133">Transmembrane helix</keyword>
<dbReference type="AlphaFoldDB" id="A0A495BDC5"/>
<reference evidence="6 7" key="1">
    <citation type="submission" date="2018-10" db="EMBL/GenBank/DDBJ databases">
        <title>Genomic Encyclopedia of Type Strains, Phase IV (KMG-IV): sequencing the most valuable type-strain genomes for metagenomic binning, comparative biology and taxonomic classification.</title>
        <authorList>
            <person name="Goeker M."/>
        </authorList>
    </citation>
    <scope>NUCLEOTIDE SEQUENCE [LARGE SCALE GENOMIC DNA]</scope>
    <source>
        <strain evidence="6 7">DSM 3303</strain>
    </source>
</reference>
<evidence type="ECO:0000256" key="5">
    <source>
        <dbReference type="SAM" id="Phobius"/>
    </source>
</evidence>
<evidence type="ECO:0000313" key="7">
    <source>
        <dbReference type="Proteomes" id="UP000279384"/>
    </source>
</evidence>
<dbReference type="EMBL" id="RBID01000014">
    <property type="protein sequence ID" value="RKQ58991.1"/>
    <property type="molecule type" value="Genomic_DNA"/>
</dbReference>
<gene>
    <name evidence="6" type="ORF">C8E02_1967</name>
</gene>
<comment type="subcellular location">
    <subcellularLocation>
        <location evidence="1">Endomembrane system</location>
        <topology evidence="1">Multi-pass membrane protein</topology>
    </subcellularLocation>
</comment>
<evidence type="ECO:0000313" key="6">
    <source>
        <dbReference type="EMBL" id="RKQ58991.1"/>
    </source>
</evidence>
<keyword evidence="6" id="KW-0489">Methyltransferase</keyword>
<sequence>MMRWLECRIPPPLVGLACAALMAALTWWRGGWPPAAAVSWPLWLLLVLAVLLDSSAVLAFVRQHTTVNPLTPQNSSTLVVSGFYRVSRNPMYLGMLCLLLAWAWWLQQWPALLGPLLFVLWLNRFQIAPEERALAARFGEEYAAYCRRVRRWC</sequence>
<accession>A0A495BDC5</accession>
<dbReference type="RefSeq" id="WP_245961114.1">
    <property type="nucleotide sequence ID" value="NZ_RBID01000014.1"/>
</dbReference>
<evidence type="ECO:0000256" key="2">
    <source>
        <dbReference type="ARBA" id="ARBA00022692"/>
    </source>
</evidence>
<dbReference type="PANTHER" id="PTHR12714">
    <property type="entry name" value="PROTEIN-S ISOPRENYLCYSTEINE O-METHYLTRANSFERASE"/>
    <property type="match status" value="1"/>
</dbReference>
<evidence type="ECO:0000256" key="4">
    <source>
        <dbReference type="ARBA" id="ARBA00023136"/>
    </source>
</evidence>
<dbReference type="PANTHER" id="PTHR12714:SF24">
    <property type="entry name" value="SLR1182 PROTEIN"/>
    <property type="match status" value="1"/>
</dbReference>
<comment type="caution">
    <text evidence="6">The sequence shown here is derived from an EMBL/GenBank/DDBJ whole genome shotgun (WGS) entry which is preliminary data.</text>
</comment>
<protein>
    <submittedName>
        <fullName evidence="6">Protein-S-isoprenylcysteine O-methyltransferase Ste14</fullName>
    </submittedName>
</protein>
<evidence type="ECO:0000256" key="3">
    <source>
        <dbReference type="ARBA" id="ARBA00022989"/>
    </source>
</evidence>
<evidence type="ECO:0000256" key="1">
    <source>
        <dbReference type="ARBA" id="ARBA00004127"/>
    </source>
</evidence>
<dbReference type="InterPro" id="IPR007318">
    <property type="entry name" value="Phopholipid_MeTrfase"/>
</dbReference>
<feature type="transmembrane region" description="Helical" evidence="5">
    <location>
        <begin position="91"/>
        <end position="107"/>
    </location>
</feature>
<keyword evidence="4 5" id="KW-0472">Membrane</keyword>
<dbReference type="Gene3D" id="1.20.120.1630">
    <property type="match status" value="1"/>
</dbReference>
<keyword evidence="2 5" id="KW-0812">Transmembrane</keyword>
<dbReference type="GO" id="GO:0012505">
    <property type="term" value="C:endomembrane system"/>
    <property type="evidence" value="ECO:0007669"/>
    <property type="project" value="UniProtKB-SubCell"/>
</dbReference>